<name>A0A7S0DV38_9EUKA</name>
<evidence type="ECO:0000256" key="1">
    <source>
        <dbReference type="ARBA" id="ARBA00004173"/>
    </source>
</evidence>
<dbReference type="InterPro" id="IPR007667">
    <property type="entry name" value="Hypoxia_induced_domain"/>
</dbReference>
<feature type="transmembrane region" description="Helical" evidence="5">
    <location>
        <begin position="122"/>
        <end position="140"/>
    </location>
</feature>
<keyword evidence="4 5" id="KW-0472">Membrane</keyword>
<dbReference type="AlphaFoldDB" id="A0A7S0DV38"/>
<feature type="transmembrane region" description="Helical" evidence="5">
    <location>
        <begin position="93"/>
        <end position="110"/>
    </location>
</feature>
<proteinExistence type="predicted"/>
<evidence type="ECO:0000256" key="3">
    <source>
        <dbReference type="ARBA" id="ARBA00022989"/>
    </source>
</evidence>
<dbReference type="PROSITE" id="PS51503">
    <property type="entry name" value="HIG1"/>
    <property type="match status" value="1"/>
</dbReference>
<sequence length="147" mass="15897">MLLSQRLIHTRVYGQAIAVGTAVAVFAFSKTMDGEGAYRVVEGKVGRQADLVRGQKMRHWYSDLGKDKVHADGSADMSPAIEPAPDKELNANLLMPLIYVPLIPLVVIGLRGRVAPVTLQRISMGMIGSGLFHAGTIMFTDSSITMD</sequence>
<feature type="domain" description="HIG1" evidence="6">
    <location>
        <begin position="1"/>
        <end position="40"/>
    </location>
</feature>
<dbReference type="GO" id="GO:0005739">
    <property type="term" value="C:mitochondrion"/>
    <property type="evidence" value="ECO:0007669"/>
    <property type="project" value="UniProtKB-SubCell"/>
</dbReference>
<evidence type="ECO:0000313" key="7">
    <source>
        <dbReference type="EMBL" id="CAD8466351.1"/>
    </source>
</evidence>
<evidence type="ECO:0000256" key="5">
    <source>
        <dbReference type="SAM" id="Phobius"/>
    </source>
</evidence>
<evidence type="ECO:0000256" key="4">
    <source>
        <dbReference type="ARBA" id="ARBA00023136"/>
    </source>
</evidence>
<dbReference type="EMBL" id="HBEP01000429">
    <property type="protein sequence ID" value="CAD8466351.1"/>
    <property type="molecule type" value="Transcribed_RNA"/>
</dbReference>
<comment type="subcellular location">
    <subcellularLocation>
        <location evidence="1">Mitochondrion</location>
    </subcellularLocation>
</comment>
<gene>
    <name evidence="7" type="ORF">PANT1444_LOCUS248</name>
</gene>
<evidence type="ECO:0000259" key="6">
    <source>
        <dbReference type="PROSITE" id="PS51503"/>
    </source>
</evidence>
<protein>
    <recommendedName>
        <fullName evidence="6">HIG1 domain-containing protein</fullName>
    </recommendedName>
</protein>
<keyword evidence="3 5" id="KW-1133">Transmembrane helix</keyword>
<keyword evidence="2 5" id="KW-0812">Transmembrane</keyword>
<organism evidence="7">
    <name type="scientific">Phaeocystis antarctica</name>
    <dbReference type="NCBI Taxonomy" id="33657"/>
    <lineage>
        <taxon>Eukaryota</taxon>
        <taxon>Haptista</taxon>
        <taxon>Haptophyta</taxon>
        <taxon>Prymnesiophyceae</taxon>
        <taxon>Phaeocystales</taxon>
        <taxon>Phaeocystaceae</taxon>
        <taxon>Phaeocystis</taxon>
    </lineage>
</organism>
<reference evidence="7" key="1">
    <citation type="submission" date="2021-01" db="EMBL/GenBank/DDBJ databases">
        <authorList>
            <person name="Corre E."/>
            <person name="Pelletier E."/>
            <person name="Niang G."/>
            <person name="Scheremetjew M."/>
            <person name="Finn R."/>
            <person name="Kale V."/>
            <person name="Holt S."/>
            <person name="Cochrane G."/>
            <person name="Meng A."/>
            <person name="Brown T."/>
            <person name="Cohen L."/>
        </authorList>
    </citation>
    <scope>NUCLEOTIDE SEQUENCE</scope>
    <source>
        <strain evidence="7">CCMP1374</strain>
    </source>
</reference>
<evidence type="ECO:0000256" key="2">
    <source>
        <dbReference type="ARBA" id="ARBA00022692"/>
    </source>
</evidence>
<feature type="transmembrane region" description="Helical" evidence="5">
    <location>
        <begin position="12"/>
        <end position="29"/>
    </location>
</feature>
<accession>A0A7S0DV38</accession>